<dbReference type="RefSeq" id="XP_043051806.1">
    <property type="nucleotide sequence ID" value="XM_043191129.1"/>
</dbReference>
<dbReference type="Pfam" id="PF00300">
    <property type="entry name" value="His_Phos_1"/>
    <property type="match status" value="1"/>
</dbReference>
<gene>
    <name evidence="3" type="ORF">KQ657_000276</name>
</gene>
<dbReference type="PANTHER" id="PTHR46192">
    <property type="entry name" value="BROAD-RANGE ACID PHOSPHATASE DET1"/>
    <property type="match status" value="1"/>
</dbReference>
<protein>
    <submittedName>
        <fullName evidence="3">Uncharacterized protein</fullName>
    </submittedName>
</protein>
<dbReference type="AlphaFoldDB" id="A0A9P8AKT2"/>
<proteinExistence type="predicted"/>
<dbReference type="GO" id="GO:0003824">
    <property type="term" value="F:catalytic activity"/>
    <property type="evidence" value="ECO:0007669"/>
    <property type="project" value="InterPro"/>
</dbReference>
<name>A0A9P8AKT2_9ASCO</name>
<dbReference type="GeneID" id="66113650"/>
<dbReference type="CDD" id="cd07067">
    <property type="entry name" value="HP_PGM_like"/>
    <property type="match status" value="1"/>
</dbReference>
<dbReference type="InterPro" id="IPR013078">
    <property type="entry name" value="His_Pase_superF_clade-1"/>
</dbReference>
<dbReference type="SUPFAM" id="SSF53254">
    <property type="entry name" value="Phosphoglycerate mutase-like"/>
    <property type="match status" value="1"/>
</dbReference>
<dbReference type="InterPro" id="IPR052765">
    <property type="entry name" value="PGM-Related"/>
</dbReference>
<organism evidence="3 4">
    <name type="scientific">Scheffersomyces spartinae</name>
    <dbReference type="NCBI Taxonomy" id="45513"/>
    <lineage>
        <taxon>Eukaryota</taxon>
        <taxon>Fungi</taxon>
        <taxon>Dikarya</taxon>
        <taxon>Ascomycota</taxon>
        <taxon>Saccharomycotina</taxon>
        <taxon>Pichiomycetes</taxon>
        <taxon>Debaryomycetaceae</taxon>
        <taxon>Scheffersomyces</taxon>
    </lineage>
</organism>
<feature type="binding site" evidence="2">
    <location>
        <begin position="11"/>
        <end position="18"/>
    </location>
    <ligand>
        <name>substrate</name>
    </ligand>
</feature>
<dbReference type="InterPro" id="IPR029033">
    <property type="entry name" value="His_PPase_superfam"/>
</dbReference>
<dbReference type="Proteomes" id="UP000790833">
    <property type="component" value="Unassembled WGS sequence"/>
</dbReference>
<evidence type="ECO:0000313" key="4">
    <source>
        <dbReference type="Proteomes" id="UP000790833"/>
    </source>
</evidence>
<dbReference type="Gene3D" id="3.40.50.1240">
    <property type="entry name" value="Phosphoglycerate mutase-like"/>
    <property type="match status" value="1"/>
</dbReference>
<feature type="active site" description="Proton donor/acceptor" evidence="1">
    <location>
        <position position="111"/>
    </location>
</feature>
<dbReference type="InterPro" id="IPR001345">
    <property type="entry name" value="PG/BPGM_mutase_AS"/>
</dbReference>
<dbReference type="PROSITE" id="PS00175">
    <property type="entry name" value="PG_MUTASE"/>
    <property type="match status" value="1"/>
</dbReference>
<evidence type="ECO:0000256" key="2">
    <source>
        <dbReference type="PIRSR" id="PIRSR613078-2"/>
    </source>
</evidence>
<evidence type="ECO:0000313" key="3">
    <source>
        <dbReference type="EMBL" id="KAG7196261.1"/>
    </source>
</evidence>
<accession>A0A9P8AKT2</accession>
<reference evidence="3" key="1">
    <citation type="submission" date="2021-03" db="EMBL/GenBank/DDBJ databases">
        <authorList>
            <person name="Palmer J.M."/>
        </authorList>
    </citation>
    <scope>NUCLEOTIDE SEQUENCE</scope>
    <source>
        <strain evidence="3">ARV_011</strain>
    </source>
</reference>
<dbReference type="OrthoDB" id="10261749at2759"/>
<dbReference type="SMART" id="SM00855">
    <property type="entry name" value="PGAM"/>
    <property type="match status" value="1"/>
</dbReference>
<dbReference type="EMBL" id="JAHMUF010000001">
    <property type="protein sequence ID" value="KAG7196261.1"/>
    <property type="molecule type" value="Genomic_DNA"/>
</dbReference>
<feature type="active site" description="Tele-phosphohistidine intermediate" evidence="1">
    <location>
        <position position="12"/>
    </location>
</feature>
<feature type="binding site" evidence="2">
    <location>
        <position position="81"/>
    </location>
    <ligand>
        <name>substrate</name>
    </ligand>
</feature>
<evidence type="ECO:0000256" key="1">
    <source>
        <dbReference type="PIRSR" id="PIRSR613078-1"/>
    </source>
</evidence>
<comment type="caution">
    <text evidence="3">The sequence shown here is derived from an EMBL/GenBank/DDBJ whole genome shotgun (WGS) entry which is preliminary data.</text>
</comment>
<sequence>MGKPTYILLVRHGESEGNCDKTVNAVVPNHKVALTPRGHQQAKEAGEVLRNFLLQPCFNSKCPNNNRNPRLVMFYTSPYVRARQTCQNIINQIKDVPEISYDINEEPRMREQDFGNFQSTPEGMEKIWTERAHYGHFFYRIPHGESAADVYDRVASFNETLFRQFQQEDFPNVLVLVTHGIWARVFLMKWFRWKYEEFEALRNIPHCQYLIMKRNVETHKFSLKTRLLTWDDLDDEEMEELIKKETVDEVRFNSKNKLENPDDLDVTYIIRAQRDAIRKARSKDHQIREAFNRAICTDHTTASPATPLIEVFESQGGLGVDNPNTLRILKQSCHEPLINGNNGQSLPQTGTDMSTLNHILYGKFDQTNQSTSNSELDLSCAANAATL</sequence>
<keyword evidence="4" id="KW-1185">Reference proteome</keyword>